<dbReference type="Proteomes" id="UP000596827">
    <property type="component" value="Unassembled WGS sequence"/>
</dbReference>
<evidence type="ECO:0008006" key="3">
    <source>
        <dbReference type="Google" id="ProtNLM"/>
    </source>
</evidence>
<protein>
    <recommendedName>
        <fullName evidence="3">SIR2-like domain-containing protein</fullName>
    </recommendedName>
</protein>
<evidence type="ECO:0000313" key="2">
    <source>
        <dbReference type="Proteomes" id="UP000596827"/>
    </source>
</evidence>
<proteinExistence type="predicted"/>
<sequence length="315" mass="35348">MIPDTLLFILGAGASCPFGLPSGAGLRSVLCRDLRRSTPLSKLVEACGFPESTVRNFAYEFLHSGQSSIDAFLARRPDFHDVGLHAIAAALMPSENRDLLYINPDQDAWGDSNWLGYLWQRMCLEVNDPKLLPLNTVAFITFNYDRTVENFLQTSIQYTFNLNPDAAQEIVQEFPIFHMYGDLGDYEPGHGYRFGDAVDVSRIKHAVSRLRVVPNTRPERDHGCEKMISVAKQTVFLGFGFDDMNCHRLAFQDIKVGDGSKGHTAYATSYGMTDAERHIAKQRVSSTQCEVHMMDDDVDCLRALREYASLLHVLA</sequence>
<keyword evidence="2" id="KW-1185">Reference proteome</keyword>
<dbReference type="EMBL" id="JACORU010000009">
    <property type="protein sequence ID" value="MBC5767229.1"/>
    <property type="molecule type" value="Genomic_DNA"/>
</dbReference>
<reference evidence="1" key="1">
    <citation type="submission" date="2020-08" db="EMBL/GenBank/DDBJ databases">
        <title>Ramlibacter sp. GTP1 16S ribosomal RNA gene genome sequencing and assembly.</title>
        <authorList>
            <person name="Kang M."/>
        </authorList>
    </citation>
    <scope>NUCLEOTIDE SEQUENCE</scope>
    <source>
        <strain evidence="1">GTP1</strain>
    </source>
</reference>
<dbReference type="AlphaFoldDB" id="A0A923MD59"/>
<organism evidence="1 2">
    <name type="scientific">Ramlibacter albus</name>
    <dbReference type="NCBI Taxonomy" id="2079448"/>
    <lineage>
        <taxon>Bacteria</taxon>
        <taxon>Pseudomonadati</taxon>
        <taxon>Pseudomonadota</taxon>
        <taxon>Betaproteobacteria</taxon>
        <taxon>Burkholderiales</taxon>
        <taxon>Comamonadaceae</taxon>
        <taxon>Ramlibacter</taxon>
    </lineage>
</organism>
<dbReference type="Pfam" id="PF13289">
    <property type="entry name" value="SIR2_2"/>
    <property type="match status" value="1"/>
</dbReference>
<gene>
    <name evidence="1" type="ORF">H8R02_22370</name>
</gene>
<dbReference type="RefSeq" id="WP_187083711.1">
    <property type="nucleotide sequence ID" value="NZ_JACORU010000009.1"/>
</dbReference>
<comment type="caution">
    <text evidence="1">The sequence shown here is derived from an EMBL/GenBank/DDBJ whole genome shotgun (WGS) entry which is preliminary data.</text>
</comment>
<name>A0A923MD59_9BURK</name>
<evidence type="ECO:0000313" key="1">
    <source>
        <dbReference type="EMBL" id="MBC5767229.1"/>
    </source>
</evidence>
<accession>A0A923MD59</accession>